<dbReference type="CDD" id="cd12266">
    <property type="entry name" value="RRM_like_XS"/>
    <property type="match status" value="1"/>
</dbReference>
<dbReference type="Gene3D" id="3.30.70.2890">
    <property type="entry name" value="XS domain"/>
    <property type="match status" value="1"/>
</dbReference>
<evidence type="ECO:0000313" key="7">
    <source>
        <dbReference type="EMBL" id="PWA88214.1"/>
    </source>
</evidence>
<evidence type="ECO:0000256" key="3">
    <source>
        <dbReference type="ARBA" id="ARBA00024022"/>
    </source>
</evidence>
<feature type="compositionally biased region" description="Polar residues" evidence="4">
    <location>
        <begin position="11"/>
        <end position="38"/>
    </location>
</feature>
<dbReference type="InterPro" id="IPR038588">
    <property type="entry name" value="XS_domain_sf"/>
</dbReference>
<evidence type="ECO:0000256" key="2">
    <source>
        <dbReference type="ARBA" id="ARBA00023158"/>
    </source>
</evidence>
<dbReference type="Proteomes" id="UP000245207">
    <property type="component" value="Unassembled WGS sequence"/>
</dbReference>
<name>A0A2U1PR46_ARTAN</name>
<protein>
    <submittedName>
        <fullName evidence="7">XS domain-containing protein</fullName>
    </submittedName>
</protein>
<feature type="domain" description="XS" evidence="5">
    <location>
        <begin position="288"/>
        <end position="402"/>
    </location>
</feature>
<keyword evidence="8" id="KW-1185">Reference proteome</keyword>
<dbReference type="Pfam" id="PF03470">
    <property type="entry name" value="zf-XS"/>
    <property type="match status" value="1"/>
</dbReference>
<feature type="domain" description="Zinc finger-XS" evidence="6">
    <location>
        <begin position="217"/>
        <end position="255"/>
    </location>
</feature>
<dbReference type="AlphaFoldDB" id="A0A2U1PR46"/>
<sequence length="598" mass="68972">MSYQRGGGQSNKGKNVATSSNFDVDQLNQGVQDVNLGSNEDGGWATYSKKNKNKAGNGTGSNQWASQNPKANPWGQSDPYRTSGRGNVNVRPPNNARATQMGGRGGFNNQPMNRNYGNNYNPALNSIRPPLQGGWDRKRVNALFPQPASVEDEAEDHDETEDLDESDDELLSDEDDSDESPKSHEERKKNKWFAEFFTTLDKLTVDEISEPDRQWHCPACKNGPGAIDWYKSLQYLISHAKRIGSKRVKLHREFAEVLEEELRIKGATVVPAGESFGQWEGPNETVKDKEIVWPPMVIIMNTLLEQDENDKWIGMGNPELLDYFPNFAAVKARHSYGPKGHRGMSLLIFESSAVGYTEAERLSKHFEQQGAHRDAWDYRPALFLPGGKRRLYGYMATKNDMDIFNQHCQGKSKVKFEMVSYLENYVNQLKQMKEDNQLLNFYKDKSAKDARHAKAMEESNVLLSKKLRESEVQYRVVRERTESLHKQNQEEMDSQEQHYNDLLKGFQEARNREEDHFDKLMQEERRRVDQTFSDADPQKRDEKFEEMKVFEEEREKLMSLHDKKMAELQNKYLKDKVELEQGFNADLTRLRDKYAPKA</sequence>
<dbReference type="InterPro" id="IPR005380">
    <property type="entry name" value="XS_domain"/>
</dbReference>
<evidence type="ECO:0000256" key="4">
    <source>
        <dbReference type="SAM" id="MobiDB-lite"/>
    </source>
</evidence>
<feature type="region of interest" description="Disordered" evidence="4">
    <location>
        <begin position="146"/>
        <end position="187"/>
    </location>
</feature>
<feature type="compositionally biased region" description="Gly residues" evidence="4">
    <location>
        <begin position="1"/>
        <end position="10"/>
    </location>
</feature>
<dbReference type="GO" id="GO:0051607">
    <property type="term" value="P:defense response to virus"/>
    <property type="evidence" value="ECO:0007669"/>
    <property type="project" value="InterPro"/>
</dbReference>
<dbReference type="GO" id="GO:0031047">
    <property type="term" value="P:regulatory ncRNA-mediated gene silencing"/>
    <property type="evidence" value="ECO:0007669"/>
    <property type="project" value="UniProtKB-KW"/>
</dbReference>
<evidence type="ECO:0000313" key="8">
    <source>
        <dbReference type="Proteomes" id="UP000245207"/>
    </source>
</evidence>
<keyword evidence="2" id="KW-0943">RNA-mediated gene silencing</keyword>
<evidence type="ECO:0000256" key="1">
    <source>
        <dbReference type="ARBA" id="ARBA00023054"/>
    </source>
</evidence>
<dbReference type="OrthoDB" id="1936239at2759"/>
<keyword evidence="1" id="KW-0175">Coiled coil</keyword>
<comment type="similarity">
    <text evidence="3">Belongs to the SGS3 family.</text>
</comment>
<accession>A0A2U1PR46</accession>
<dbReference type="PANTHER" id="PTHR46602">
    <property type="entry name" value="PROTEIN SUPPRESSOR OF GENE SILENCING 3"/>
    <property type="match status" value="1"/>
</dbReference>
<feature type="region of interest" description="Disordered" evidence="4">
    <location>
        <begin position="1"/>
        <end position="127"/>
    </location>
</feature>
<dbReference type="InterPro" id="IPR005381">
    <property type="entry name" value="Znf-XS_domain"/>
</dbReference>
<dbReference type="PANTHER" id="PTHR46602:SF1">
    <property type="entry name" value="PROTEIN SUPPRESSOR OF GENE SILENCING 3"/>
    <property type="match status" value="1"/>
</dbReference>
<dbReference type="STRING" id="35608.A0A2U1PR46"/>
<evidence type="ECO:0000259" key="5">
    <source>
        <dbReference type="Pfam" id="PF03468"/>
    </source>
</evidence>
<dbReference type="Pfam" id="PF03468">
    <property type="entry name" value="XS"/>
    <property type="match status" value="1"/>
</dbReference>
<evidence type="ECO:0000259" key="6">
    <source>
        <dbReference type="Pfam" id="PF03470"/>
    </source>
</evidence>
<feature type="compositionally biased region" description="Acidic residues" evidence="4">
    <location>
        <begin position="150"/>
        <end position="178"/>
    </location>
</feature>
<dbReference type="InterPro" id="IPR044287">
    <property type="entry name" value="SGS3"/>
</dbReference>
<organism evidence="7 8">
    <name type="scientific">Artemisia annua</name>
    <name type="common">Sweet wormwood</name>
    <dbReference type="NCBI Taxonomy" id="35608"/>
    <lineage>
        <taxon>Eukaryota</taxon>
        <taxon>Viridiplantae</taxon>
        <taxon>Streptophyta</taxon>
        <taxon>Embryophyta</taxon>
        <taxon>Tracheophyta</taxon>
        <taxon>Spermatophyta</taxon>
        <taxon>Magnoliopsida</taxon>
        <taxon>eudicotyledons</taxon>
        <taxon>Gunneridae</taxon>
        <taxon>Pentapetalae</taxon>
        <taxon>asterids</taxon>
        <taxon>campanulids</taxon>
        <taxon>Asterales</taxon>
        <taxon>Asteraceae</taxon>
        <taxon>Asteroideae</taxon>
        <taxon>Anthemideae</taxon>
        <taxon>Artemisiinae</taxon>
        <taxon>Artemisia</taxon>
    </lineage>
</organism>
<comment type="caution">
    <text evidence="7">The sequence shown here is derived from an EMBL/GenBank/DDBJ whole genome shotgun (WGS) entry which is preliminary data.</text>
</comment>
<feature type="compositionally biased region" description="Polar residues" evidence="4">
    <location>
        <begin position="107"/>
        <end position="124"/>
    </location>
</feature>
<dbReference type="EMBL" id="PKPP01000835">
    <property type="protein sequence ID" value="PWA88214.1"/>
    <property type="molecule type" value="Genomic_DNA"/>
</dbReference>
<reference evidence="7 8" key="1">
    <citation type="journal article" date="2018" name="Mol. Plant">
        <title>The genome of Artemisia annua provides insight into the evolution of Asteraceae family and artemisinin biosynthesis.</title>
        <authorList>
            <person name="Shen Q."/>
            <person name="Zhang L."/>
            <person name="Liao Z."/>
            <person name="Wang S."/>
            <person name="Yan T."/>
            <person name="Shi P."/>
            <person name="Liu M."/>
            <person name="Fu X."/>
            <person name="Pan Q."/>
            <person name="Wang Y."/>
            <person name="Lv Z."/>
            <person name="Lu X."/>
            <person name="Zhang F."/>
            <person name="Jiang W."/>
            <person name="Ma Y."/>
            <person name="Chen M."/>
            <person name="Hao X."/>
            <person name="Li L."/>
            <person name="Tang Y."/>
            <person name="Lv G."/>
            <person name="Zhou Y."/>
            <person name="Sun X."/>
            <person name="Brodelius P.E."/>
            <person name="Rose J.K.C."/>
            <person name="Tang K."/>
        </authorList>
    </citation>
    <scope>NUCLEOTIDE SEQUENCE [LARGE SCALE GENOMIC DNA]</scope>
    <source>
        <strain evidence="8">cv. Huhao1</strain>
        <tissue evidence="7">Leaf</tissue>
    </source>
</reference>
<gene>
    <name evidence="7" type="ORF">CTI12_AA122920</name>
</gene>
<proteinExistence type="inferred from homology"/>